<proteinExistence type="predicted"/>
<evidence type="ECO:0000259" key="2">
    <source>
        <dbReference type="Pfam" id="PF22638"/>
    </source>
</evidence>
<evidence type="ECO:0000313" key="3">
    <source>
        <dbReference type="EMBL" id="GMA40670.1"/>
    </source>
</evidence>
<feature type="compositionally biased region" description="Polar residues" evidence="1">
    <location>
        <begin position="1"/>
        <end position="11"/>
    </location>
</feature>
<protein>
    <recommendedName>
        <fullName evidence="2">Flagellar hook-associated protein FlgK helical domain-containing protein</fullName>
    </recommendedName>
</protein>
<feature type="region of interest" description="Disordered" evidence="1">
    <location>
        <begin position="217"/>
        <end position="302"/>
    </location>
</feature>
<accession>A0ABQ6IRX6</accession>
<dbReference type="InterPro" id="IPR053927">
    <property type="entry name" value="FlgK_helical"/>
</dbReference>
<dbReference type="EMBL" id="BSUO01000001">
    <property type="protein sequence ID" value="GMA40670.1"/>
    <property type="molecule type" value="Genomic_DNA"/>
</dbReference>
<reference evidence="4" key="1">
    <citation type="journal article" date="2019" name="Int. J. Syst. Evol. Microbiol.">
        <title>The Global Catalogue of Microorganisms (GCM) 10K type strain sequencing project: providing services to taxonomists for standard genome sequencing and annotation.</title>
        <authorList>
            <consortium name="The Broad Institute Genomics Platform"/>
            <consortium name="The Broad Institute Genome Sequencing Center for Infectious Disease"/>
            <person name="Wu L."/>
            <person name="Ma J."/>
        </authorList>
    </citation>
    <scope>NUCLEOTIDE SEQUENCE [LARGE SCALE GENOMIC DNA]</scope>
    <source>
        <strain evidence="4">NBRC 113072</strain>
    </source>
</reference>
<feature type="compositionally biased region" description="Low complexity" evidence="1">
    <location>
        <begin position="225"/>
        <end position="244"/>
    </location>
</feature>
<feature type="region of interest" description="Disordered" evidence="1">
    <location>
        <begin position="1"/>
        <end position="33"/>
    </location>
</feature>
<gene>
    <name evidence="3" type="ORF">GCM10025883_27150</name>
</gene>
<feature type="domain" description="Flagellar hook-associated protein FlgK helical" evidence="2">
    <location>
        <begin position="110"/>
        <end position="227"/>
    </location>
</feature>
<sequence length="302" mass="33078">MTSMPDLQSTGRAPAPPAAPVSPPRSETPVVEPVLPVLEPQIETEENRAEARRLTADRYEAEIQQRTAEGLRDAITDTRRRLGPELIEMGRAYEEPPGLNAREEEALAEDRLDAAERVASRTRVAAARLTAMRIAMQENAVRAAESAWTDAQELARINGELTADEPPTDARRTELRARQRQLVDGLVETTGASARENADGSVDLLLGDRALVRGDQAEPLVVTRPATLPTTGGSTTSPAPTAPAETPPTPRGSTTARTLRLPPRSPPFPRRRPGRRSPPSDPWPRRCPGLRRGRRGRRHRSR</sequence>
<comment type="caution">
    <text evidence="3">The sequence shown here is derived from an EMBL/GenBank/DDBJ whole genome shotgun (WGS) entry which is preliminary data.</text>
</comment>
<feature type="compositionally biased region" description="Pro residues" evidence="1">
    <location>
        <begin position="14"/>
        <end position="23"/>
    </location>
</feature>
<keyword evidence="4" id="KW-1185">Reference proteome</keyword>
<evidence type="ECO:0000256" key="1">
    <source>
        <dbReference type="SAM" id="MobiDB-lite"/>
    </source>
</evidence>
<dbReference type="RefSeq" id="WP_284304331.1">
    <property type="nucleotide sequence ID" value="NZ_BSUO01000001.1"/>
</dbReference>
<dbReference type="Pfam" id="PF22638">
    <property type="entry name" value="FlgK_D1"/>
    <property type="match status" value="1"/>
</dbReference>
<dbReference type="Proteomes" id="UP001157126">
    <property type="component" value="Unassembled WGS sequence"/>
</dbReference>
<name>A0ABQ6IRX6_9MICO</name>
<evidence type="ECO:0000313" key="4">
    <source>
        <dbReference type="Proteomes" id="UP001157126"/>
    </source>
</evidence>
<organism evidence="3 4">
    <name type="scientific">Mobilicoccus caccae</name>
    <dbReference type="NCBI Taxonomy" id="1859295"/>
    <lineage>
        <taxon>Bacteria</taxon>
        <taxon>Bacillati</taxon>
        <taxon>Actinomycetota</taxon>
        <taxon>Actinomycetes</taxon>
        <taxon>Micrococcales</taxon>
        <taxon>Dermatophilaceae</taxon>
        <taxon>Mobilicoccus</taxon>
    </lineage>
</organism>
<feature type="compositionally biased region" description="Basic residues" evidence="1">
    <location>
        <begin position="288"/>
        <end position="302"/>
    </location>
</feature>